<reference evidence="2 3" key="1">
    <citation type="journal article" date="2023" name="Hortic Res">
        <title>The complete reference genome for grapevine (Vitis vinifera L.) genetics and breeding.</title>
        <authorList>
            <person name="Shi X."/>
            <person name="Cao S."/>
            <person name="Wang X."/>
            <person name="Huang S."/>
            <person name="Wang Y."/>
            <person name="Liu Z."/>
            <person name="Liu W."/>
            <person name="Leng X."/>
            <person name="Peng Y."/>
            <person name="Wang N."/>
            <person name="Wang Y."/>
            <person name="Ma Z."/>
            <person name="Xu X."/>
            <person name="Zhang F."/>
            <person name="Xue H."/>
            <person name="Zhong H."/>
            <person name="Wang Y."/>
            <person name="Zhang K."/>
            <person name="Velt A."/>
            <person name="Avia K."/>
            <person name="Holtgrawe D."/>
            <person name="Grimplet J."/>
            <person name="Matus J.T."/>
            <person name="Ware D."/>
            <person name="Wu X."/>
            <person name="Wang H."/>
            <person name="Liu C."/>
            <person name="Fang Y."/>
            <person name="Rustenholz C."/>
            <person name="Cheng Z."/>
            <person name="Xiao H."/>
            <person name="Zhou Y."/>
        </authorList>
    </citation>
    <scope>NUCLEOTIDE SEQUENCE [LARGE SCALE GENOMIC DNA]</scope>
    <source>
        <strain evidence="3">cv. Pinot noir / PN40024</strain>
        <tissue evidence="2">Leaf</tissue>
    </source>
</reference>
<gene>
    <name evidence="2" type="ORF">VitviT2T_026406</name>
</gene>
<dbReference type="Proteomes" id="UP001227230">
    <property type="component" value="Chromosome 17"/>
</dbReference>
<evidence type="ECO:0000313" key="3">
    <source>
        <dbReference type="Proteomes" id="UP001227230"/>
    </source>
</evidence>
<dbReference type="EMBL" id="CP126664">
    <property type="protein sequence ID" value="WKA08707.1"/>
    <property type="molecule type" value="Genomic_DNA"/>
</dbReference>
<protein>
    <submittedName>
        <fullName evidence="2">Uncharacterized protein</fullName>
    </submittedName>
</protein>
<dbReference type="Pfam" id="PF01112">
    <property type="entry name" value="Asparaginase_2"/>
    <property type="match status" value="1"/>
</dbReference>
<accession>A0ABY9DM93</accession>
<dbReference type="InterPro" id="IPR000246">
    <property type="entry name" value="Peptidase_T2"/>
</dbReference>
<keyword evidence="3" id="KW-1185">Reference proteome</keyword>
<dbReference type="SUPFAM" id="SSF56235">
    <property type="entry name" value="N-terminal nucleophile aminohydrolases (Ntn hydrolases)"/>
    <property type="match status" value="1"/>
</dbReference>
<name>A0ABY9DM93_VITVI</name>
<comment type="subunit">
    <text evidence="1">Heterotetramer of two alpha and two beta chains arranged as a dimer of alpha/beta heterodimers.</text>
</comment>
<proteinExistence type="predicted"/>
<organism evidence="2 3">
    <name type="scientific">Vitis vinifera</name>
    <name type="common">Grape</name>
    <dbReference type="NCBI Taxonomy" id="29760"/>
    <lineage>
        <taxon>Eukaryota</taxon>
        <taxon>Viridiplantae</taxon>
        <taxon>Streptophyta</taxon>
        <taxon>Embryophyta</taxon>
        <taxon>Tracheophyta</taxon>
        <taxon>Spermatophyta</taxon>
        <taxon>Magnoliopsida</taxon>
        <taxon>eudicotyledons</taxon>
        <taxon>Gunneridae</taxon>
        <taxon>Pentapetalae</taxon>
        <taxon>rosids</taxon>
        <taxon>Vitales</taxon>
        <taxon>Vitaceae</taxon>
        <taxon>Viteae</taxon>
        <taxon>Vitis</taxon>
    </lineage>
</organism>
<dbReference type="InterPro" id="IPR029055">
    <property type="entry name" value="Ntn_hydrolases_N"/>
</dbReference>
<evidence type="ECO:0000313" key="2">
    <source>
        <dbReference type="EMBL" id="WKA08707.1"/>
    </source>
</evidence>
<evidence type="ECO:0000256" key="1">
    <source>
        <dbReference type="ARBA" id="ARBA00011601"/>
    </source>
</evidence>
<sequence>MVCELEDDPNFNADKGSVLATNGMVEMEAYIRMETRRSVGAVVGKAVAAEATNECATVDCESACSGERAAKPKDPYSFA</sequence>